<organism evidence="1 2">
    <name type="scientific">Avena sativa</name>
    <name type="common">Oat</name>
    <dbReference type="NCBI Taxonomy" id="4498"/>
    <lineage>
        <taxon>Eukaryota</taxon>
        <taxon>Viridiplantae</taxon>
        <taxon>Streptophyta</taxon>
        <taxon>Embryophyta</taxon>
        <taxon>Tracheophyta</taxon>
        <taxon>Spermatophyta</taxon>
        <taxon>Magnoliopsida</taxon>
        <taxon>Liliopsida</taxon>
        <taxon>Poales</taxon>
        <taxon>Poaceae</taxon>
        <taxon>BOP clade</taxon>
        <taxon>Pooideae</taxon>
        <taxon>Poodae</taxon>
        <taxon>Poeae</taxon>
        <taxon>Poeae Chloroplast Group 1 (Aveneae type)</taxon>
        <taxon>Aveninae</taxon>
        <taxon>Avena</taxon>
    </lineage>
</organism>
<name>A0ACD5WZ97_AVESA</name>
<sequence length="1167" mass="129667">MLSGLSSPAFLQGVGWPSPRWSGKLRWLEHAAAVAVDGGHLNKCICSWMWQPRADLLSLAGLGGEGWGKLLAVAAGKGMRHGCLVEGRSGPIWRHLELISFAAVLPWLEPYAVGLFGPGRPPHKVSGLGLRWFVVGLRLPSPPGRGGEERRGGVPGSRSAAPPSLQQPGAAVREAAPTRSSSQRSFGGVVAGPLLVLAEWWPRVSTSIGGPFKLCTRARRFVLNKWFVHGELELAGCAASSLVSKASRARDFDLAVGWRSPDIDGGGTLEPDCFLFSSPRVLFVLIASANRPKILSGVRFDSGRVATAPSRPAVPTVQTNFVLEKMEGMQKSLDDVLMRFTAMAADMKGVTDEVRGLRQQIGDFGEDLDRVKRRLVESDRPAASVRVDIPSTDKAATAPRLANNGAPLLRQPATASGFHTAPSSPKDVQEQVPHGDYIVRPRRHDFPRFSGETPMLWIDLCLTYFDMYKVPEHHWVSTATLHLDEHAALWFQSFKRRNRLIPWDMFIQAVVEEFGQDEYDGQMSKLLHLKQLGTVAEYRRAFEECLYHLISVDDSLSTRWFVTQFVFGLRDDIRCAVRLQAPTSITRAASLARIQEEEAEHHRPRARPVAPTKHPPAIAAANTVQRLEWPKKQSADDFNRERQLRDFRRANGLCFKCGDKYSKDHQCKRSGQLLTIEVGEFGEVLSDDAVLALELLSEPEMTNEPVTCCQLSLAAVAGTTAPETIQLRALVGNQVMILLVDSGSTTTFVTKTFALRAGCQISPAPAVPVKIANGQTLTSDAQVKGLQWWTQAIQSPTDKGYSLNKGLFHFKGRIYIGENLALQTKIIASLHDSAIGGHSGIQATYQRIKQLYYWSGLKLAVENYVKQCQVCQQAKHPHTKPAGLLQPLPPPKIPWSEITMDFIEGLPLSDNANTILVIVDRLTKYAHFLPLRHPYTAASVSKLFVDQIVRLHGVPLTIISDRDKIFTSHFWKELMKALGTQLHYSTAYHPQTDGQSERVNQCLEQYLRCAVQDNPRHWKKWIAMAEFWYNSSFHTALGCTPFKALYRIDPNFGAMPNLVVSNQSPVADSALEYQAQTELLRAQLIRAQQRMKMYADKNRTERQFTVGDQVLLKLQPSTVVPAHALSQFTWRGNAIPDPWPRPEMALPPWHNLLDHSGGSGCRIRTTI</sequence>
<protein>
    <submittedName>
        <fullName evidence="1">Uncharacterized protein</fullName>
    </submittedName>
</protein>
<reference evidence="1" key="2">
    <citation type="submission" date="2025-09" db="UniProtKB">
        <authorList>
            <consortium name="EnsemblPlants"/>
        </authorList>
    </citation>
    <scope>IDENTIFICATION</scope>
</reference>
<proteinExistence type="predicted"/>
<reference evidence="1" key="1">
    <citation type="submission" date="2021-05" db="EMBL/GenBank/DDBJ databases">
        <authorList>
            <person name="Scholz U."/>
            <person name="Mascher M."/>
            <person name="Fiebig A."/>
        </authorList>
    </citation>
    <scope>NUCLEOTIDE SEQUENCE [LARGE SCALE GENOMIC DNA]</scope>
</reference>
<dbReference type="EnsemblPlants" id="AVESA.00010b.r2.4DG0718720.1">
    <property type="protein sequence ID" value="AVESA.00010b.r2.4DG0718720.1.CDS"/>
    <property type="gene ID" value="AVESA.00010b.r2.4DG0718720"/>
</dbReference>
<evidence type="ECO:0000313" key="2">
    <source>
        <dbReference type="Proteomes" id="UP001732700"/>
    </source>
</evidence>
<keyword evidence="2" id="KW-1185">Reference proteome</keyword>
<evidence type="ECO:0000313" key="1">
    <source>
        <dbReference type="EnsemblPlants" id="AVESA.00010b.r2.4DG0718720.1.CDS"/>
    </source>
</evidence>
<accession>A0ACD5WZ97</accession>
<dbReference type="Proteomes" id="UP001732700">
    <property type="component" value="Chromosome 4D"/>
</dbReference>